<name>A0ABD1T7J2_9LAMI</name>
<dbReference type="PANTHER" id="PTHR37721">
    <property type="entry name" value="OS05G0464200 PROTEIN"/>
    <property type="match status" value="1"/>
</dbReference>
<feature type="compositionally biased region" description="Low complexity" evidence="1">
    <location>
        <begin position="117"/>
        <end position="136"/>
    </location>
</feature>
<reference evidence="3" key="1">
    <citation type="submission" date="2024-07" db="EMBL/GenBank/DDBJ databases">
        <title>Two chromosome-level genome assemblies of Korean endemic species Abeliophyllum distichum and Forsythia ovata (Oleaceae).</title>
        <authorList>
            <person name="Jang H."/>
        </authorList>
    </citation>
    <scope>NUCLEOTIDE SEQUENCE [LARGE SCALE GENOMIC DNA]</scope>
</reference>
<dbReference type="AlphaFoldDB" id="A0ABD1T7J2"/>
<evidence type="ECO:0000313" key="3">
    <source>
        <dbReference type="Proteomes" id="UP001604277"/>
    </source>
</evidence>
<evidence type="ECO:0000256" key="1">
    <source>
        <dbReference type="SAM" id="MobiDB-lite"/>
    </source>
</evidence>
<accession>A0ABD1T7J2</accession>
<dbReference type="Proteomes" id="UP001604277">
    <property type="component" value="Unassembled WGS sequence"/>
</dbReference>
<comment type="caution">
    <text evidence="2">The sequence shown here is derived from an EMBL/GenBank/DDBJ whole genome shotgun (WGS) entry which is preliminary data.</text>
</comment>
<keyword evidence="3" id="KW-1185">Reference proteome</keyword>
<feature type="region of interest" description="Disordered" evidence="1">
    <location>
        <begin position="117"/>
        <end position="143"/>
    </location>
</feature>
<sequence length="143" mass="15078">MSKIRVDENIISSKSYLTSMLTTISHLLAEKIVHVEDVPYSPIEGGIFSAPFPSVITTDTLILPIQSMDSNLRKQSNSLPPKRGRVTAQIFESLAETVTSTAGQLLVKIKGGAATSDTSASASASASSSPQSAYTSDGYPDQA</sequence>
<organism evidence="2 3">
    <name type="scientific">Forsythia ovata</name>
    <dbReference type="NCBI Taxonomy" id="205694"/>
    <lineage>
        <taxon>Eukaryota</taxon>
        <taxon>Viridiplantae</taxon>
        <taxon>Streptophyta</taxon>
        <taxon>Embryophyta</taxon>
        <taxon>Tracheophyta</taxon>
        <taxon>Spermatophyta</taxon>
        <taxon>Magnoliopsida</taxon>
        <taxon>eudicotyledons</taxon>
        <taxon>Gunneridae</taxon>
        <taxon>Pentapetalae</taxon>
        <taxon>asterids</taxon>
        <taxon>lamiids</taxon>
        <taxon>Lamiales</taxon>
        <taxon>Oleaceae</taxon>
        <taxon>Forsythieae</taxon>
        <taxon>Forsythia</taxon>
    </lineage>
</organism>
<evidence type="ECO:0000313" key="2">
    <source>
        <dbReference type="EMBL" id="KAL2508538.1"/>
    </source>
</evidence>
<dbReference type="EMBL" id="JBFOLJ010000009">
    <property type="protein sequence ID" value="KAL2508538.1"/>
    <property type="molecule type" value="Genomic_DNA"/>
</dbReference>
<gene>
    <name evidence="2" type="ORF">Fot_32185</name>
</gene>
<dbReference type="PANTHER" id="PTHR37721:SF1">
    <property type="entry name" value="OS05G0464200 PROTEIN"/>
    <property type="match status" value="1"/>
</dbReference>
<protein>
    <submittedName>
        <fullName evidence="2">Uncharacterized protein</fullName>
    </submittedName>
</protein>
<proteinExistence type="predicted"/>